<dbReference type="Pfam" id="PF10534">
    <property type="entry name" value="CRIC_ras_sig"/>
    <property type="match status" value="1"/>
</dbReference>
<dbReference type="InterPro" id="IPR011993">
    <property type="entry name" value="PH-like_dom_sf"/>
</dbReference>
<evidence type="ECO:0000256" key="1">
    <source>
        <dbReference type="ARBA" id="ARBA00009498"/>
    </source>
</evidence>
<dbReference type="PROSITE" id="PS51290">
    <property type="entry name" value="CRIC"/>
    <property type="match status" value="1"/>
</dbReference>
<dbReference type="Proteomes" id="UP000085678">
    <property type="component" value="Unplaced"/>
</dbReference>
<dbReference type="CDD" id="cd06748">
    <property type="entry name" value="PDZ_CNK1_2_3-like"/>
    <property type="match status" value="1"/>
</dbReference>
<feature type="domain" description="PDZ" evidence="5">
    <location>
        <begin position="216"/>
        <end position="297"/>
    </location>
</feature>
<dbReference type="SMART" id="SM00454">
    <property type="entry name" value="SAM"/>
    <property type="match status" value="1"/>
</dbReference>
<dbReference type="Gene3D" id="2.30.42.10">
    <property type="match status" value="1"/>
</dbReference>
<dbReference type="SMART" id="SM00233">
    <property type="entry name" value="PH"/>
    <property type="match status" value="1"/>
</dbReference>
<dbReference type="InterPro" id="IPR017874">
    <property type="entry name" value="CRIC_domain"/>
</dbReference>
<reference evidence="8" key="1">
    <citation type="submission" date="2025-08" db="UniProtKB">
        <authorList>
            <consortium name="RefSeq"/>
        </authorList>
    </citation>
    <scope>IDENTIFICATION</scope>
    <source>
        <tissue evidence="8">Gonads</tissue>
    </source>
</reference>
<feature type="region of interest" description="Disordered" evidence="2">
    <location>
        <begin position="510"/>
        <end position="536"/>
    </location>
</feature>
<feature type="region of interest" description="Disordered" evidence="2">
    <location>
        <begin position="462"/>
        <end position="495"/>
    </location>
</feature>
<feature type="region of interest" description="Disordered" evidence="2">
    <location>
        <begin position="898"/>
        <end position="917"/>
    </location>
</feature>
<dbReference type="RefSeq" id="XP_013416564.1">
    <property type="nucleotide sequence ID" value="XM_013561110.1"/>
</dbReference>
<accession>A0A1S3K2E0</accession>
<evidence type="ECO:0000313" key="7">
    <source>
        <dbReference type="Proteomes" id="UP000085678"/>
    </source>
</evidence>
<dbReference type="InterPro" id="IPR001849">
    <property type="entry name" value="PH_domain"/>
</dbReference>
<feature type="compositionally biased region" description="Basic and acidic residues" evidence="2">
    <location>
        <begin position="346"/>
        <end position="355"/>
    </location>
</feature>
<evidence type="ECO:0000313" key="8">
    <source>
        <dbReference type="RefSeq" id="XP_013416564.1"/>
    </source>
</evidence>
<dbReference type="PROSITE" id="PS50106">
    <property type="entry name" value="PDZ"/>
    <property type="match status" value="1"/>
</dbReference>
<feature type="region of interest" description="Disordered" evidence="2">
    <location>
        <begin position="560"/>
        <end position="584"/>
    </location>
</feature>
<organism evidence="7 8">
    <name type="scientific">Lingula anatina</name>
    <name type="common">Brachiopod</name>
    <name type="synonym">Lingula unguis</name>
    <dbReference type="NCBI Taxonomy" id="7574"/>
    <lineage>
        <taxon>Eukaryota</taxon>
        <taxon>Metazoa</taxon>
        <taxon>Spiralia</taxon>
        <taxon>Lophotrochozoa</taxon>
        <taxon>Brachiopoda</taxon>
        <taxon>Linguliformea</taxon>
        <taxon>Lingulata</taxon>
        <taxon>Lingulida</taxon>
        <taxon>Linguloidea</taxon>
        <taxon>Lingulidae</taxon>
        <taxon>Lingula</taxon>
    </lineage>
</organism>
<feature type="domain" description="PH" evidence="3">
    <location>
        <begin position="596"/>
        <end position="696"/>
    </location>
</feature>
<dbReference type="Gene3D" id="1.10.150.50">
    <property type="entry name" value="Transcription Factor, Ets-1"/>
    <property type="match status" value="1"/>
</dbReference>
<dbReference type="PANTHER" id="PTHR12844:SF42">
    <property type="entry name" value="CONNECTOR ENHANCER OF KSR PROTEIN CNK"/>
    <property type="match status" value="1"/>
</dbReference>
<dbReference type="GeneID" id="106178083"/>
<evidence type="ECO:0000256" key="2">
    <source>
        <dbReference type="SAM" id="MobiDB-lite"/>
    </source>
</evidence>
<dbReference type="InterPro" id="IPR036034">
    <property type="entry name" value="PDZ_sf"/>
</dbReference>
<feature type="region of interest" description="Disordered" evidence="2">
    <location>
        <begin position="726"/>
        <end position="746"/>
    </location>
</feature>
<dbReference type="Pfam" id="PF00595">
    <property type="entry name" value="PDZ"/>
    <property type="match status" value="1"/>
</dbReference>
<dbReference type="Pfam" id="PF00169">
    <property type="entry name" value="PH"/>
    <property type="match status" value="1"/>
</dbReference>
<keyword evidence="7" id="KW-1185">Reference proteome</keyword>
<dbReference type="Gene3D" id="2.30.29.30">
    <property type="entry name" value="Pleckstrin-homology domain (PH domain)/Phosphotyrosine-binding domain (PTB)"/>
    <property type="match status" value="1"/>
</dbReference>
<dbReference type="PROSITE" id="PS50003">
    <property type="entry name" value="PH_DOMAIN"/>
    <property type="match status" value="1"/>
</dbReference>
<protein>
    <submittedName>
        <fullName evidence="8">CNK3/IPCEF1 fusion protein isoform X2</fullName>
    </submittedName>
</protein>
<feature type="domain" description="SAM" evidence="4">
    <location>
        <begin position="9"/>
        <end position="74"/>
    </location>
</feature>
<dbReference type="SUPFAM" id="SSF50729">
    <property type="entry name" value="PH domain-like"/>
    <property type="match status" value="1"/>
</dbReference>
<dbReference type="PROSITE" id="PS50105">
    <property type="entry name" value="SAM_DOMAIN"/>
    <property type="match status" value="1"/>
</dbReference>
<evidence type="ECO:0000259" key="3">
    <source>
        <dbReference type="PROSITE" id="PS50003"/>
    </source>
</evidence>
<comment type="similarity">
    <text evidence="1">Belongs to the CNKSR family.</text>
</comment>
<dbReference type="SUPFAM" id="SSF50156">
    <property type="entry name" value="PDZ domain-like"/>
    <property type="match status" value="1"/>
</dbReference>
<dbReference type="InterPro" id="IPR013761">
    <property type="entry name" value="SAM/pointed_sf"/>
</dbReference>
<dbReference type="OrthoDB" id="74412at2759"/>
<dbReference type="InterPro" id="IPR001660">
    <property type="entry name" value="SAM"/>
</dbReference>
<proteinExistence type="inferred from homology"/>
<dbReference type="Pfam" id="PF00536">
    <property type="entry name" value="SAM_1"/>
    <property type="match status" value="1"/>
</dbReference>
<evidence type="ECO:0000259" key="6">
    <source>
        <dbReference type="PROSITE" id="PS51290"/>
    </source>
</evidence>
<dbReference type="SUPFAM" id="SSF47769">
    <property type="entry name" value="SAM/Pointed domain"/>
    <property type="match status" value="1"/>
</dbReference>
<dbReference type="InterPro" id="IPR001478">
    <property type="entry name" value="PDZ"/>
</dbReference>
<dbReference type="FunFam" id="2.30.42.10:FF:000060">
    <property type="entry name" value="Connector enhancer of kinase suppressor of Ras 2"/>
    <property type="match status" value="1"/>
</dbReference>
<dbReference type="AlphaFoldDB" id="A0A1S3K2E0"/>
<dbReference type="SMART" id="SM00228">
    <property type="entry name" value="PDZ"/>
    <property type="match status" value="1"/>
</dbReference>
<dbReference type="InterPro" id="IPR051566">
    <property type="entry name" value="CNKSR"/>
</dbReference>
<dbReference type="PANTHER" id="PTHR12844">
    <property type="entry name" value="CONNECTOR ENCHANCER OF KINASE SUPPRESSOR OF RAS"/>
    <property type="match status" value="1"/>
</dbReference>
<sequence length="917" mass="102800">MAFVNIAIWKPEQVAEWLKGLDDAMLPYYHFFLNESIDGKHLMSLTYDDLDRIGITKIGHQEMILEATNLLASLHYSLESEHLQSLALKLGGKARLVHNHLRMNISLRSSVNGSVHPDYLPTDVLSDISHVVTTLKTMVSWLDRPPFEDSSDDYLLMRNAFVKLGLELTQAAYDDSDILESEEKILTVCRMISDKCDHFIHTSKDPLTLQPCSLELATIRKKPEEELGMHIQSSYLGTHLIGGVKDQSPADICGKIEEGDEVIMVNYQMVVGWQLKKLVQILREKPREVILMLKKRPRHANIFGQPTNRRRRSPNKKPSTFPKLQKKRSREDKNVRTPLPPNFLHSEQEQLSPREVEDDNDVFRSGSESPNFAQLDAKQRRATVSGGSPTIKRPSLKLHELKEGRPRGNTIASPEAETVYDLSEAREQRDKKTKSFAFGEHLEDIHGIDSPFGSPVIQRKENQLKVPSKSSPKVKRSQEAAAREVAGGMDSSGSPQLLTIRKLDSVKRAEANKPSGNGNVAVETPPPAPTDSIAGDQSSSYTVKIVGGVLQKVPAVPGAAKADDESPVVRRRPKKSSAKSRIGGSRRRISCKDLGQGDCQGWLYMMREKGLFHTSAWDKVWCVLKQHYVYIYKSPEDLTAKVFLALPGYEVSPILDKRRTKKHAFKVRNAGSSFSFASDRQEDMVKWMNKMGLAAINYDASNIVTTAGHVNLGEKAVGVENPYCELSESDESDSEGRGPTQQPRLIKQPAVLDDQLSLISEEDSVLSLRLNNSERQHSKDNTSLVVVEDNEDGIVVDTSEGRATLRKKAKAGHDDFKTMCKSIHNADVDLVGANLKDRRTSALHVLHSNKRQSTDMMQAKKLQALSRTLKAKESELNDIEELLRSSLSPHKLLHFKELHPEVSRHTESKKKYEETDI</sequence>
<feature type="region of interest" description="Disordered" evidence="2">
    <location>
        <begin position="300"/>
        <end position="392"/>
    </location>
</feature>
<feature type="domain" description="CRIC" evidence="6">
    <location>
        <begin position="82"/>
        <end position="179"/>
    </location>
</feature>
<evidence type="ECO:0000259" key="4">
    <source>
        <dbReference type="PROSITE" id="PS50105"/>
    </source>
</evidence>
<name>A0A1S3K2E0_LINAN</name>
<evidence type="ECO:0000259" key="5">
    <source>
        <dbReference type="PROSITE" id="PS50106"/>
    </source>
</evidence>
<feature type="compositionally biased region" description="Basic residues" evidence="2">
    <location>
        <begin position="569"/>
        <end position="584"/>
    </location>
</feature>
<gene>
    <name evidence="8" type="primary">LOC106178083</name>
</gene>